<evidence type="ECO:0000259" key="8">
    <source>
        <dbReference type="Pfam" id="PF22132"/>
    </source>
</evidence>
<dbReference type="Pfam" id="PF22132">
    <property type="entry name" value="TilS-like"/>
    <property type="match status" value="1"/>
</dbReference>
<reference evidence="9 10" key="1">
    <citation type="submission" date="2020-10" db="EMBL/GenBank/DDBJ databases">
        <authorList>
            <person name="Castelo-Branco R."/>
            <person name="Eusebio N."/>
            <person name="Adriana R."/>
            <person name="Vieira A."/>
            <person name="Brugerolle De Fraissinette N."/>
            <person name="Rezende De Castro R."/>
            <person name="Schneider M.P."/>
            <person name="Vasconcelos V."/>
            <person name="Leao P.N."/>
        </authorList>
    </citation>
    <scope>NUCLEOTIDE SEQUENCE [LARGE SCALE GENOMIC DNA]</scope>
    <source>
        <strain evidence="9 10">LEGE 00031</strain>
    </source>
</reference>
<protein>
    <recommendedName>
        <fullName evidence="6">tRNA(Ile)-lysidine synthase</fullName>
        <ecNumber evidence="6">6.3.4.19</ecNumber>
    </recommendedName>
    <alternativeName>
        <fullName evidence="6">tRNA(Ile)-2-lysyl-cytidine synthase</fullName>
    </alternativeName>
    <alternativeName>
        <fullName evidence="6">tRNA(Ile)-lysidine synthetase</fullName>
    </alternativeName>
</protein>
<feature type="domain" description="tRNA(Ile)-lysidine synthase-like C-terminal" evidence="8">
    <location>
        <begin position="256"/>
        <end position="323"/>
    </location>
</feature>
<keyword evidence="6" id="KW-0963">Cytoplasm</keyword>
<comment type="domain">
    <text evidence="6">The N-terminal region contains the highly conserved SGGXDS motif, predicted to be a P-loop motif involved in ATP binding.</text>
</comment>
<dbReference type="InterPro" id="IPR012795">
    <property type="entry name" value="tRNA_Ile_lys_synt_N"/>
</dbReference>
<keyword evidence="3 6" id="KW-0547">Nucleotide-binding</keyword>
<evidence type="ECO:0000259" key="7">
    <source>
        <dbReference type="Pfam" id="PF01171"/>
    </source>
</evidence>
<comment type="subcellular location">
    <subcellularLocation>
        <location evidence="6">Cytoplasm</location>
    </subcellularLocation>
</comment>
<dbReference type="SUPFAM" id="SSF82829">
    <property type="entry name" value="MesJ substrate recognition domain-like"/>
    <property type="match status" value="1"/>
</dbReference>
<dbReference type="PANTHER" id="PTHR43033">
    <property type="entry name" value="TRNA(ILE)-LYSIDINE SYNTHASE-RELATED"/>
    <property type="match status" value="1"/>
</dbReference>
<dbReference type="RefSeq" id="WP_194019511.1">
    <property type="nucleotide sequence ID" value="NZ_JADEVV010000017.1"/>
</dbReference>
<comment type="similarity">
    <text evidence="6">Belongs to the tRNA(Ile)-lysidine synthase family.</text>
</comment>
<dbReference type="InterPro" id="IPR014729">
    <property type="entry name" value="Rossmann-like_a/b/a_fold"/>
</dbReference>
<keyword evidence="2 6" id="KW-0819">tRNA processing</keyword>
<dbReference type="Proteomes" id="UP000658720">
    <property type="component" value="Unassembled WGS sequence"/>
</dbReference>
<dbReference type="HAMAP" id="MF_01161">
    <property type="entry name" value="tRNA_Ile_lys_synt"/>
    <property type="match status" value="1"/>
</dbReference>
<evidence type="ECO:0000313" key="10">
    <source>
        <dbReference type="Proteomes" id="UP000658720"/>
    </source>
</evidence>
<evidence type="ECO:0000256" key="1">
    <source>
        <dbReference type="ARBA" id="ARBA00022598"/>
    </source>
</evidence>
<dbReference type="SUPFAM" id="SSF52402">
    <property type="entry name" value="Adenine nucleotide alpha hydrolases-like"/>
    <property type="match status" value="1"/>
</dbReference>
<dbReference type="EC" id="6.3.4.19" evidence="6"/>
<evidence type="ECO:0000256" key="4">
    <source>
        <dbReference type="ARBA" id="ARBA00022840"/>
    </source>
</evidence>
<dbReference type="PANTHER" id="PTHR43033:SF1">
    <property type="entry name" value="TRNA(ILE)-LYSIDINE SYNTHASE-RELATED"/>
    <property type="match status" value="1"/>
</dbReference>
<dbReference type="CDD" id="cd01992">
    <property type="entry name" value="TilS_N"/>
    <property type="match status" value="1"/>
</dbReference>
<evidence type="ECO:0000256" key="5">
    <source>
        <dbReference type="ARBA" id="ARBA00048539"/>
    </source>
</evidence>
<keyword evidence="10" id="KW-1185">Reference proteome</keyword>
<sequence>MVWTLLHSRLHQCLQQRFPQLRASRILVAVSGGQDSLCLLHLLNDLTKQWQWHLAVAHCDHRWPTDEGIADHVQRLAQGYKLPYFQRDAQNLPQTEAAARHWRYQALTAIAIEEHFPVVATGHTQSDRAETLLFNLVRGSGSDGLQAMNWVRDLAESHSGKTPIKLIRPLLEISRQETGDFCQQEKLSVWEDVLNEKLTYRRNRIRGELIPYLQKHFNPQVEQNLAQTVELLTAEVAYLEQISEEFYQTLVQSDQKSLDRRRLSQQPLALQRRIIRQFLQNCQSKTANFAQIEQVVNLINAPNRSQTSSLPKQGIVRVEGNFLRYLTVD</sequence>
<evidence type="ECO:0000313" key="9">
    <source>
        <dbReference type="EMBL" id="MBE9253758.1"/>
    </source>
</evidence>
<accession>A0ABR9VS89</accession>
<dbReference type="GO" id="GO:0032267">
    <property type="term" value="F:tRNA(Ile)-lysidine synthase activity"/>
    <property type="evidence" value="ECO:0007669"/>
    <property type="project" value="UniProtKB-EC"/>
</dbReference>
<keyword evidence="1 6" id="KW-0436">Ligase</keyword>
<gene>
    <name evidence="6 9" type="primary">tilS</name>
    <name evidence="9" type="ORF">IQ217_07800</name>
</gene>
<comment type="catalytic activity">
    <reaction evidence="5 6">
        <text>cytidine(34) in tRNA(Ile2) + L-lysine + ATP = lysidine(34) in tRNA(Ile2) + AMP + diphosphate + H(+)</text>
        <dbReference type="Rhea" id="RHEA:43744"/>
        <dbReference type="Rhea" id="RHEA-COMP:10625"/>
        <dbReference type="Rhea" id="RHEA-COMP:10670"/>
        <dbReference type="ChEBI" id="CHEBI:15378"/>
        <dbReference type="ChEBI" id="CHEBI:30616"/>
        <dbReference type="ChEBI" id="CHEBI:32551"/>
        <dbReference type="ChEBI" id="CHEBI:33019"/>
        <dbReference type="ChEBI" id="CHEBI:82748"/>
        <dbReference type="ChEBI" id="CHEBI:83665"/>
        <dbReference type="ChEBI" id="CHEBI:456215"/>
        <dbReference type="EC" id="6.3.4.19"/>
    </reaction>
</comment>
<dbReference type="NCBIfam" id="TIGR02432">
    <property type="entry name" value="lysidine_TilS_N"/>
    <property type="match status" value="1"/>
</dbReference>
<dbReference type="InterPro" id="IPR011063">
    <property type="entry name" value="TilS/TtcA_N"/>
</dbReference>
<dbReference type="Gene3D" id="3.40.50.620">
    <property type="entry name" value="HUPs"/>
    <property type="match status" value="1"/>
</dbReference>
<dbReference type="EMBL" id="JADEVV010000017">
    <property type="protein sequence ID" value="MBE9253758.1"/>
    <property type="molecule type" value="Genomic_DNA"/>
</dbReference>
<comment type="caution">
    <text evidence="9">The sequence shown here is derived from an EMBL/GenBank/DDBJ whole genome shotgun (WGS) entry which is preliminary data.</text>
</comment>
<comment type="function">
    <text evidence="6">Ligates lysine onto the cytidine present at position 34 of the AUA codon-specific tRNA(Ile) that contains the anticodon CAU, in an ATP-dependent manner. Cytidine is converted to lysidine, thus changing the amino acid specificity of the tRNA from methionine to isoleucine.</text>
</comment>
<keyword evidence="4 6" id="KW-0067">ATP-binding</keyword>
<proteinExistence type="inferred from homology"/>
<organism evidence="9 10">
    <name type="scientific">Synechocystis salina LEGE 00031</name>
    <dbReference type="NCBI Taxonomy" id="1828736"/>
    <lineage>
        <taxon>Bacteria</taxon>
        <taxon>Bacillati</taxon>
        <taxon>Cyanobacteriota</taxon>
        <taxon>Cyanophyceae</taxon>
        <taxon>Synechococcales</taxon>
        <taxon>Merismopediaceae</taxon>
        <taxon>Synechocystis</taxon>
    </lineage>
</organism>
<evidence type="ECO:0000256" key="6">
    <source>
        <dbReference type="HAMAP-Rule" id="MF_01161"/>
    </source>
</evidence>
<dbReference type="Gene3D" id="1.20.59.20">
    <property type="match status" value="1"/>
</dbReference>
<dbReference type="InterPro" id="IPR054377">
    <property type="entry name" value="TilS-like_C"/>
</dbReference>
<dbReference type="Pfam" id="PF01171">
    <property type="entry name" value="ATP_bind_3"/>
    <property type="match status" value="1"/>
</dbReference>
<dbReference type="InterPro" id="IPR012094">
    <property type="entry name" value="tRNA_Ile_lys_synt"/>
</dbReference>
<evidence type="ECO:0000256" key="2">
    <source>
        <dbReference type="ARBA" id="ARBA00022694"/>
    </source>
</evidence>
<evidence type="ECO:0000256" key="3">
    <source>
        <dbReference type="ARBA" id="ARBA00022741"/>
    </source>
</evidence>
<name>A0ABR9VS89_9SYNC</name>
<feature type="binding site" evidence="6">
    <location>
        <begin position="31"/>
        <end position="36"/>
    </location>
    <ligand>
        <name>ATP</name>
        <dbReference type="ChEBI" id="CHEBI:30616"/>
    </ligand>
</feature>
<feature type="domain" description="tRNA(Ile)-lysidine/2-thiocytidine synthase N-terminal" evidence="7">
    <location>
        <begin position="26"/>
        <end position="207"/>
    </location>
</feature>